<feature type="coiled-coil region" evidence="1">
    <location>
        <begin position="1"/>
        <end position="43"/>
    </location>
</feature>
<dbReference type="AlphaFoldDB" id="A0A011UD52"/>
<sequence>MEELKKDKLEELREALELNEHMANSLSEEVKRYTEKAAEIRKEIMVESVDRARFFYHTSFGNDGLESIGKVVSFLSFCESLGLKWKSGCNPLNEHAIDTVDDALHDRYTVWRINISDEGKLTLEVI</sequence>
<dbReference type="EMBL" id="JEOB01000004">
    <property type="protein sequence ID" value="EXM38524.1"/>
    <property type="molecule type" value="Genomic_DNA"/>
</dbReference>
<evidence type="ECO:0000313" key="3">
    <source>
        <dbReference type="Proteomes" id="UP000021369"/>
    </source>
</evidence>
<keyword evidence="3" id="KW-1185">Reference proteome</keyword>
<accession>A0A011UD52</accession>
<name>A0A011UD52_RUMAL</name>
<reference evidence="2 3" key="1">
    <citation type="submission" date="2013-06" db="EMBL/GenBank/DDBJ databases">
        <title>Rumen cellulosomics: divergent fiber-degrading strategies revealed by comparative genome-wide analysis of six Ruminococcal strains.</title>
        <authorList>
            <person name="Dassa B."/>
            <person name="Borovok I."/>
            <person name="Lamed R."/>
            <person name="Flint H."/>
            <person name="Yeoman C.J."/>
            <person name="White B."/>
            <person name="Bayer E.A."/>
        </authorList>
    </citation>
    <scope>NUCLEOTIDE SEQUENCE [LARGE SCALE GENOMIC DNA]</scope>
    <source>
        <strain evidence="2 3">SY3</strain>
    </source>
</reference>
<evidence type="ECO:0000313" key="2">
    <source>
        <dbReference type="EMBL" id="EXM38524.1"/>
    </source>
</evidence>
<comment type="caution">
    <text evidence="2">The sequence shown here is derived from an EMBL/GenBank/DDBJ whole genome shotgun (WGS) entry which is preliminary data.</text>
</comment>
<evidence type="ECO:0000256" key="1">
    <source>
        <dbReference type="SAM" id="Coils"/>
    </source>
</evidence>
<gene>
    <name evidence="2" type="ORF">RASY3_14445</name>
</gene>
<protein>
    <submittedName>
        <fullName evidence="2">Uncharacterized protein</fullName>
    </submittedName>
</protein>
<dbReference type="RefSeq" id="WP_037289324.1">
    <property type="nucleotide sequence ID" value="NZ_JEOB01000004.1"/>
</dbReference>
<proteinExistence type="predicted"/>
<keyword evidence="1" id="KW-0175">Coiled coil</keyword>
<dbReference type="Proteomes" id="UP000021369">
    <property type="component" value="Unassembled WGS sequence"/>
</dbReference>
<organism evidence="2 3">
    <name type="scientific">Ruminococcus albus SY3</name>
    <dbReference type="NCBI Taxonomy" id="1341156"/>
    <lineage>
        <taxon>Bacteria</taxon>
        <taxon>Bacillati</taxon>
        <taxon>Bacillota</taxon>
        <taxon>Clostridia</taxon>
        <taxon>Eubacteriales</taxon>
        <taxon>Oscillospiraceae</taxon>
        <taxon>Ruminococcus</taxon>
    </lineage>
</organism>